<comment type="function">
    <text evidence="17">Core subunit of the mitochondrial membrane respiratory chain NADH dehydrogenase (Complex I) which catalyzes electron transfer from NADH through the respiratory chain, using ubiquinone as an electron acceptor. Essential for the catalytic activity and assembly of complex I.</text>
</comment>
<keyword evidence="12 17" id="KW-0520">NAD</keyword>
<feature type="transmembrane region" description="Helical" evidence="17">
    <location>
        <begin position="234"/>
        <end position="256"/>
    </location>
</feature>
<keyword evidence="11 17" id="KW-1133">Transmembrane helix</keyword>
<keyword evidence="7 17" id="KW-0812">Transmembrane</keyword>
<reference evidence="19" key="2">
    <citation type="journal article" date="2011" name="Mol. Phylogenet. Evol.">
        <title>Evolutionary origins and diversification of dragon lizards in Australia's tropical savannas.</title>
        <authorList>
            <person name="Melville J."/>
            <person name="Ritchie E.G."/>
            <person name="Chapple S.N."/>
            <person name="Glor R.E."/>
            <person name="Schulte J.A.II."/>
        </authorList>
    </citation>
    <scope>NUCLEOTIDE SEQUENCE</scope>
</reference>
<keyword evidence="9 17" id="KW-1278">Translocase</keyword>
<evidence type="ECO:0000256" key="15">
    <source>
        <dbReference type="ARBA" id="ARBA00023136"/>
    </source>
</evidence>
<dbReference type="PRINTS" id="PR01436">
    <property type="entry name" value="NADHDHGNASE2"/>
</dbReference>
<dbReference type="Pfam" id="PF00361">
    <property type="entry name" value="Proton_antipo_M"/>
    <property type="match status" value="1"/>
</dbReference>
<evidence type="ECO:0000256" key="12">
    <source>
        <dbReference type="ARBA" id="ARBA00023027"/>
    </source>
</evidence>
<gene>
    <name evidence="19" type="primary">ND2</name>
</gene>
<feature type="transmembrane region" description="Helical" evidence="17">
    <location>
        <begin position="12"/>
        <end position="36"/>
    </location>
</feature>
<evidence type="ECO:0000256" key="16">
    <source>
        <dbReference type="ARBA" id="ARBA00049551"/>
    </source>
</evidence>
<keyword evidence="6 17" id="KW-0679">Respiratory chain</keyword>
<comment type="similarity">
    <text evidence="2 17">Belongs to the complex I subunit 2 family.</text>
</comment>
<dbReference type="EC" id="7.1.1.2" evidence="3 17"/>
<protein>
    <recommendedName>
        <fullName evidence="4 17">NADH-ubiquinone oxidoreductase chain 2</fullName>
        <ecNumber evidence="3 17">7.1.1.2</ecNumber>
    </recommendedName>
</protein>
<evidence type="ECO:0000256" key="13">
    <source>
        <dbReference type="ARBA" id="ARBA00023075"/>
    </source>
</evidence>
<feature type="transmembrane region" description="Helical" evidence="17">
    <location>
        <begin position="152"/>
        <end position="172"/>
    </location>
</feature>
<evidence type="ECO:0000256" key="2">
    <source>
        <dbReference type="ARBA" id="ARBA00007012"/>
    </source>
</evidence>
<sequence>MLGMTTHPIALLGIILGTLMVLSANHWLTAWLGLELNMISILPMITKQGHPRSTEAATKYFLIQALASTLLLLSSTLNAMKTGSWDIIQLDDKLSYTLMIFSLTMKMGAAPFHYWLPEVMQGCTMNTALLISTWQKIAPIALLYMISCPAQLKITLPIGILSILAGGWGGINQTQLRKMMAYSSIAQLGWTIATISIAPNIALMNIIIYMTTSIPFFILLTTTSSKDLKSMTTIWTHSPATAIVLMMLLMSMTGLPPLAGFTPKLLILNELIKHELTMAATIMALSSLLSLIFYLRTMFLLISTMTPATTMTPALWRFSPRHNKIAAILTPIALFNITLLPYLLELT</sequence>
<evidence type="ECO:0000256" key="11">
    <source>
        <dbReference type="ARBA" id="ARBA00022989"/>
    </source>
</evidence>
<geneLocation type="mitochondrion" evidence="19"/>
<keyword evidence="13 17" id="KW-0830">Ubiquinone</keyword>
<evidence type="ECO:0000256" key="4">
    <source>
        <dbReference type="ARBA" id="ARBA00021008"/>
    </source>
</evidence>
<evidence type="ECO:0000256" key="1">
    <source>
        <dbReference type="ARBA" id="ARBA00004448"/>
    </source>
</evidence>
<feature type="transmembrane region" description="Helical" evidence="17">
    <location>
        <begin position="57"/>
        <end position="74"/>
    </location>
</feature>
<evidence type="ECO:0000256" key="3">
    <source>
        <dbReference type="ARBA" id="ARBA00012944"/>
    </source>
</evidence>
<organism evidence="19">
    <name type="scientific">Gowidon longirostris</name>
    <name type="common">Long-nosed water dragon</name>
    <name type="synonym">Lophognathus longirostris</name>
    <dbReference type="NCBI Taxonomy" id="118216"/>
    <lineage>
        <taxon>Eukaryota</taxon>
        <taxon>Metazoa</taxon>
        <taxon>Chordata</taxon>
        <taxon>Craniata</taxon>
        <taxon>Vertebrata</taxon>
        <taxon>Euteleostomi</taxon>
        <taxon>Lepidosauria</taxon>
        <taxon>Squamata</taxon>
        <taxon>Bifurcata</taxon>
        <taxon>Unidentata</taxon>
        <taxon>Episquamata</taxon>
        <taxon>Toxicofera</taxon>
        <taxon>Iguania</taxon>
        <taxon>Acrodonta</taxon>
        <taxon>Agamidae</taxon>
        <taxon>Amphibolurinae</taxon>
        <taxon>Gowidon</taxon>
    </lineage>
</organism>
<evidence type="ECO:0000313" key="19">
    <source>
        <dbReference type="EMBL" id="AEF12827.1"/>
    </source>
</evidence>
<dbReference type="EMBL" id="HQ684130">
    <property type="protein sequence ID" value="AEF12827.1"/>
    <property type="molecule type" value="Genomic_DNA"/>
</dbReference>
<feature type="domain" description="NADH:quinone oxidoreductase/Mrp antiporter transmembrane" evidence="18">
    <location>
        <begin position="24"/>
        <end position="289"/>
    </location>
</feature>
<evidence type="ECO:0000256" key="6">
    <source>
        <dbReference type="ARBA" id="ARBA00022660"/>
    </source>
</evidence>
<keyword evidence="15 17" id="KW-0472">Membrane</keyword>
<feature type="transmembrane region" description="Helical" evidence="17">
    <location>
        <begin position="276"/>
        <end position="295"/>
    </location>
</feature>
<dbReference type="InterPro" id="IPR003917">
    <property type="entry name" value="NADH_UbQ_OxRdtase_chain2"/>
</dbReference>
<dbReference type="GO" id="GO:0005743">
    <property type="term" value="C:mitochondrial inner membrane"/>
    <property type="evidence" value="ECO:0007669"/>
    <property type="project" value="UniProtKB-SubCell"/>
</dbReference>
<dbReference type="GO" id="GO:0008137">
    <property type="term" value="F:NADH dehydrogenase (ubiquinone) activity"/>
    <property type="evidence" value="ECO:0007669"/>
    <property type="project" value="UniProtKB-EC"/>
</dbReference>
<evidence type="ECO:0000256" key="17">
    <source>
        <dbReference type="RuleBase" id="RU003403"/>
    </source>
</evidence>
<evidence type="ECO:0000256" key="5">
    <source>
        <dbReference type="ARBA" id="ARBA00022448"/>
    </source>
</evidence>
<keyword evidence="14 17" id="KW-0496">Mitochondrion</keyword>
<feature type="transmembrane region" description="Helical" evidence="17">
    <location>
        <begin position="325"/>
        <end position="344"/>
    </location>
</feature>
<dbReference type="InterPro" id="IPR050175">
    <property type="entry name" value="Complex_I_Subunit_2"/>
</dbReference>
<comment type="subcellular location">
    <subcellularLocation>
        <location evidence="1 17">Mitochondrion inner membrane</location>
        <topology evidence="1 17">Multi-pass membrane protein</topology>
    </subcellularLocation>
</comment>
<feature type="transmembrane region" description="Helical" evidence="17">
    <location>
        <begin position="94"/>
        <end position="116"/>
    </location>
</feature>
<evidence type="ECO:0000259" key="18">
    <source>
        <dbReference type="Pfam" id="PF00361"/>
    </source>
</evidence>
<evidence type="ECO:0000256" key="7">
    <source>
        <dbReference type="ARBA" id="ARBA00022692"/>
    </source>
</evidence>
<comment type="catalytic activity">
    <reaction evidence="16 17">
        <text>a ubiquinone + NADH + 5 H(+)(in) = a ubiquinol + NAD(+) + 4 H(+)(out)</text>
        <dbReference type="Rhea" id="RHEA:29091"/>
        <dbReference type="Rhea" id="RHEA-COMP:9565"/>
        <dbReference type="Rhea" id="RHEA-COMP:9566"/>
        <dbReference type="ChEBI" id="CHEBI:15378"/>
        <dbReference type="ChEBI" id="CHEBI:16389"/>
        <dbReference type="ChEBI" id="CHEBI:17976"/>
        <dbReference type="ChEBI" id="CHEBI:57540"/>
        <dbReference type="ChEBI" id="CHEBI:57945"/>
        <dbReference type="EC" id="7.1.1.2"/>
    </reaction>
</comment>
<accession>F6KXQ0</accession>
<proteinExistence type="inferred from homology"/>
<evidence type="ECO:0000256" key="10">
    <source>
        <dbReference type="ARBA" id="ARBA00022982"/>
    </source>
</evidence>
<keyword evidence="10 17" id="KW-0249">Electron transport</keyword>
<reference evidence="19" key="1">
    <citation type="submission" date="2010-12" db="EMBL/GenBank/DDBJ databases">
        <authorList>
            <person name="Melville J.E."/>
            <person name="Ritchie E.G."/>
            <person name="Chapple S.N.J."/>
            <person name="Glor R.E."/>
            <person name="Schulte J.A."/>
        </authorList>
    </citation>
    <scope>NUCLEOTIDE SEQUENCE</scope>
</reference>
<keyword evidence="8 17" id="KW-0999">Mitochondrion inner membrane</keyword>
<evidence type="ECO:0000256" key="14">
    <source>
        <dbReference type="ARBA" id="ARBA00023128"/>
    </source>
</evidence>
<dbReference type="InterPro" id="IPR001750">
    <property type="entry name" value="ND/Mrp_TM"/>
</dbReference>
<keyword evidence="5" id="KW-0813">Transport</keyword>
<feature type="transmembrane region" description="Helical" evidence="17">
    <location>
        <begin position="203"/>
        <end position="222"/>
    </location>
</feature>
<dbReference type="GO" id="GO:0006120">
    <property type="term" value="P:mitochondrial electron transport, NADH to ubiquinone"/>
    <property type="evidence" value="ECO:0007669"/>
    <property type="project" value="InterPro"/>
</dbReference>
<evidence type="ECO:0000256" key="9">
    <source>
        <dbReference type="ARBA" id="ARBA00022967"/>
    </source>
</evidence>
<dbReference type="PANTHER" id="PTHR46552">
    <property type="entry name" value="NADH-UBIQUINONE OXIDOREDUCTASE CHAIN 2"/>
    <property type="match status" value="1"/>
</dbReference>
<dbReference type="PANTHER" id="PTHR46552:SF1">
    <property type="entry name" value="NADH-UBIQUINONE OXIDOREDUCTASE CHAIN 2"/>
    <property type="match status" value="1"/>
</dbReference>
<evidence type="ECO:0000256" key="8">
    <source>
        <dbReference type="ARBA" id="ARBA00022792"/>
    </source>
</evidence>
<dbReference type="AlphaFoldDB" id="F6KXQ0"/>
<feature type="transmembrane region" description="Helical" evidence="17">
    <location>
        <begin position="128"/>
        <end position="146"/>
    </location>
</feature>
<name>F6KXQ0_GOWLO</name>